<evidence type="ECO:0000313" key="2">
    <source>
        <dbReference type="Proteomes" id="UP001629156"/>
    </source>
</evidence>
<dbReference type="Proteomes" id="UP001629156">
    <property type="component" value="Unassembled WGS sequence"/>
</dbReference>
<evidence type="ECO:0000313" key="1">
    <source>
        <dbReference type="EMBL" id="MFL9845538.1"/>
    </source>
</evidence>
<protein>
    <submittedName>
        <fullName evidence="1">Uncharacterized protein</fullName>
    </submittedName>
</protein>
<organism evidence="1 2">
    <name type="scientific">Flavobacterium rhizosphaerae</name>
    <dbReference type="NCBI Taxonomy" id="3163298"/>
    <lineage>
        <taxon>Bacteria</taxon>
        <taxon>Pseudomonadati</taxon>
        <taxon>Bacteroidota</taxon>
        <taxon>Flavobacteriia</taxon>
        <taxon>Flavobacteriales</taxon>
        <taxon>Flavobacteriaceae</taxon>
        <taxon>Flavobacterium</taxon>
    </lineage>
</organism>
<dbReference type="RefSeq" id="WP_408085820.1">
    <property type="nucleotide sequence ID" value="NZ_JBELPZ010000018.1"/>
</dbReference>
<sequence length="51" mass="6247">MNDSLQMMLDMQTGKTEEIVDLERLADDWITVFQPYLDQKRKQQRKKRVLY</sequence>
<name>A0ABW8Z231_9FLAO</name>
<comment type="caution">
    <text evidence="1">The sequence shown here is derived from an EMBL/GenBank/DDBJ whole genome shotgun (WGS) entry which is preliminary data.</text>
</comment>
<reference evidence="1 2" key="1">
    <citation type="submission" date="2024-06" db="EMBL/GenBank/DDBJ databases">
        <authorList>
            <person name="Kaempfer P."/>
            <person name="Viver T."/>
        </authorList>
    </citation>
    <scope>NUCLEOTIDE SEQUENCE [LARGE SCALE GENOMIC DNA]</scope>
    <source>
        <strain evidence="1 2">ST-119</strain>
    </source>
</reference>
<gene>
    <name evidence="1" type="ORF">ABS766_14020</name>
</gene>
<proteinExistence type="predicted"/>
<dbReference type="EMBL" id="JBELPZ010000018">
    <property type="protein sequence ID" value="MFL9845538.1"/>
    <property type="molecule type" value="Genomic_DNA"/>
</dbReference>
<accession>A0ABW8Z231</accession>
<keyword evidence="2" id="KW-1185">Reference proteome</keyword>